<dbReference type="RefSeq" id="WP_091589065.1">
    <property type="nucleotide sequence ID" value="NZ_JBHRWG010000003.1"/>
</dbReference>
<evidence type="ECO:0000313" key="2">
    <source>
        <dbReference type="EMBL" id="SBV25882.1"/>
    </source>
</evidence>
<accession>A0A1C3MZX5</accession>
<feature type="region of interest" description="Disordered" evidence="1">
    <location>
        <begin position="47"/>
        <end position="70"/>
    </location>
</feature>
<feature type="region of interest" description="Disordered" evidence="1">
    <location>
        <begin position="252"/>
        <end position="290"/>
    </location>
</feature>
<dbReference type="AlphaFoldDB" id="A0A1C3MZX5"/>
<feature type="compositionally biased region" description="Low complexity" evidence="1">
    <location>
        <begin position="267"/>
        <end position="280"/>
    </location>
</feature>
<evidence type="ECO:0000313" key="3">
    <source>
        <dbReference type="Proteomes" id="UP000199393"/>
    </source>
</evidence>
<dbReference type="STRING" id="307121.GA0070620_1364"/>
<organism evidence="2 3">
    <name type="scientific">Micromonospora krabiensis</name>
    <dbReference type="NCBI Taxonomy" id="307121"/>
    <lineage>
        <taxon>Bacteria</taxon>
        <taxon>Bacillati</taxon>
        <taxon>Actinomycetota</taxon>
        <taxon>Actinomycetes</taxon>
        <taxon>Micromonosporales</taxon>
        <taxon>Micromonosporaceae</taxon>
        <taxon>Micromonospora</taxon>
    </lineage>
</organism>
<dbReference type="PATRIC" id="fig|307121.4.peg.1400"/>
<reference evidence="3" key="1">
    <citation type="submission" date="2016-06" db="EMBL/GenBank/DDBJ databases">
        <authorList>
            <person name="Varghese N."/>
        </authorList>
    </citation>
    <scope>NUCLEOTIDE SEQUENCE [LARGE SCALE GENOMIC DNA]</scope>
    <source>
        <strain evidence="3">DSM 45344</strain>
    </source>
</reference>
<dbReference type="Proteomes" id="UP000199393">
    <property type="component" value="Chromosome I"/>
</dbReference>
<feature type="compositionally biased region" description="Pro residues" evidence="1">
    <location>
        <begin position="281"/>
        <end position="290"/>
    </location>
</feature>
<feature type="compositionally biased region" description="Pro residues" evidence="1">
    <location>
        <begin position="55"/>
        <end position="65"/>
    </location>
</feature>
<dbReference type="EMBL" id="LT598496">
    <property type="protein sequence ID" value="SBV25882.1"/>
    <property type="molecule type" value="Genomic_DNA"/>
</dbReference>
<name>A0A1C3MZX5_9ACTN</name>
<protein>
    <submittedName>
        <fullName evidence="2">Uncharacterized protein</fullName>
    </submittedName>
</protein>
<evidence type="ECO:0000256" key="1">
    <source>
        <dbReference type="SAM" id="MobiDB-lite"/>
    </source>
</evidence>
<sequence>MTDGPDAEPTATGRWRQRGMRRLTSTRDRSVRVGRWLRHHWERLADSLQDEPPARPDPTPPPPGPLVEQRDAPRLITVPARGYVYSFHLRATFTWSSATSLRAEVLSWYAGYFMPHAIQRLTRLATDVARDLAPQRAAELETHLQRVLAAQPPWSYRRGDVQVTCEPDVAVRLDDRIRRALQPHVDRLVALDCELDEHLRQATHAEKLSGRWAAILNAQRTGDDADRDAELAEARRHMLDRQRAAARWIDELLAHRRRPHPGPLSPPTAEAQPTTAEAQPSVPPQPTGDR</sequence>
<feature type="region of interest" description="Disordered" evidence="1">
    <location>
        <begin position="1"/>
        <end position="29"/>
    </location>
</feature>
<keyword evidence="3" id="KW-1185">Reference proteome</keyword>
<dbReference type="OrthoDB" id="3403620at2"/>
<gene>
    <name evidence="2" type="ORF">GA0070620_1364</name>
</gene>
<proteinExistence type="predicted"/>